<evidence type="ECO:0000313" key="2">
    <source>
        <dbReference type="EMBL" id="SFJ26350.1"/>
    </source>
</evidence>
<dbReference type="InterPro" id="IPR050312">
    <property type="entry name" value="IolE/XylAMocC-like"/>
</dbReference>
<evidence type="ECO:0000313" key="3">
    <source>
        <dbReference type="Proteomes" id="UP000198670"/>
    </source>
</evidence>
<dbReference type="InterPro" id="IPR036237">
    <property type="entry name" value="Xyl_isomerase-like_sf"/>
</dbReference>
<dbReference type="Gene3D" id="3.20.20.150">
    <property type="entry name" value="Divalent-metal-dependent TIM barrel enzymes"/>
    <property type="match status" value="1"/>
</dbReference>
<sequence>MDTMSNMDTIKIANAPCSWGALEFDLGAAAPDHLQVLQEIRETGYVGTELGDWGFMPTEPAALRAVVGRQGLDLIGAFVPVALAEEAAHAEGITSALRVAGLLKDAGYPEAVIVLADDNGTVAERTSHAGRISPNMGLDEARWRAFARGAMAVAKAVRDRHGMRTVFHHHCAGYVETPEELDKLLSLTDPELLGLCFDTGHYAFGGGDPLAGIAKYRDRIWHVHFKDYDPQVGIQSRRKGWDYFESVRQGVFCELGKGSVDFAGVLEVLKNTDYQGWIVVEQDVLPGMGTPKVCARNNRIYLEHLGI</sequence>
<dbReference type="AlphaFoldDB" id="A0A1I3PY48"/>
<dbReference type="STRING" id="1477437.SAMN05444682_108195"/>
<name>A0A1I3PY48_9SPHI</name>
<evidence type="ECO:0000259" key="1">
    <source>
        <dbReference type="Pfam" id="PF01261"/>
    </source>
</evidence>
<protein>
    <submittedName>
        <fullName evidence="2">2-keto-myo-inositol dehydratase</fullName>
    </submittedName>
</protein>
<keyword evidence="3" id="KW-1185">Reference proteome</keyword>
<feature type="domain" description="Xylose isomerase-like TIM barrel" evidence="1">
    <location>
        <begin position="38"/>
        <end position="282"/>
    </location>
</feature>
<reference evidence="2 3" key="1">
    <citation type="submission" date="2016-10" db="EMBL/GenBank/DDBJ databases">
        <authorList>
            <person name="de Groot N.N."/>
        </authorList>
    </citation>
    <scope>NUCLEOTIDE SEQUENCE [LARGE SCALE GENOMIC DNA]</scope>
    <source>
        <strain evidence="2 3">RK1</strain>
    </source>
</reference>
<proteinExistence type="predicted"/>
<dbReference type="SUPFAM" id="SSF51658">
    <property type="entry name" value="Xylose isomerase-like"/>
    <property type="match status" value="1"/>
</dbReference>
<accession>A0A1I3PY48</accession>
<dbReference type="PANTHER" id="PTHR12110:SF41">
    <property type="entry name" value="INOSOSE DEHYDRATASE"/>
    <property type="match status" value="1"/>
</dbReference>
<dbReference type="InterPro" id="IPR013022">
    <property type="entry name" value="Xyl_isomerase-like_TIM-brl"/>
</dbReference>
<dbReference type="EMBL" id="FOQO01000008">
    <property type="protein sequence ID" value="SFJ26350.1"/>
    <property type="molecule type" value="Genomic_DNA"/>
</dbReference>
<dbReference type="Proteomes" id="UP000198670">
    <property type="component" value="Unassembled WGS sequence"/>
</dbReference>
<gene>
    <name evidence="2" type="ORF">SAMN05444682_108195</name>
</gene>
<organism evidence="2 3">
    <name type="scientific">Parapedobacter indicus</name>
    <dbReference type="NCBI Taxonomy" id="1477437"/>
    <lineage>
        <taxon>Bacteria</taxon>
        <taxon>Pseudomonadati</taxon>
        <taxon>Bacteroidota</taxon>
        <taxon>Sphingobacteriia</taxon>
        <taxon>Sphingobacteriales</taxon>
        <taxon>Sphingobacteriaceae</taxon>
        <taxon>Parapedobacter</taxon>
    </lineage>
</organism>
<dbReference type="Pfam" id="PF01261">
    <property type="entry name" value="AP_endonuc_2"/>
    <property type="match status" value="1"/>
</dbReference>
<dbReference type="PANTHER" id="PTHR12110">
    <property type="entry name" value="HYDROXYPYRUVATE ISOMERASE"/>
    <property type="match status" value="1"/>
</dbReference>